<dbReference type="PANTHER" id="PTHR10552:SF6">
    <property type="entry name" value="U2 SMALL NUCLEAR RIBONUCLEOPROTEIN A"/>
    <property type="match status" value="1"/>
</dbReference>
<reference evidence="7" key="1">
    <citation type="submission" date="2006-10" db="EMBL/GenBank/DDBJ databases">
        <authorList>
            <person name="Amadeo P."/>
            <person name="Zhao Q."/>
            <person name="Wortman J."/>
            <person name="Fraser-Liggett C."/>
            <person name="Carlton J."/>
        </authorList>
    </citation>
    <scope>NUCLEOTIDE SEQUENCE</scope>
    <source>
        <strain evidence="7">G3</strain>
    </source>
</reference>
<dbReference type="SUPFAM" id="SSF52058">
    <property type="entry name" value="L domain-like"/>
    <property type="match status" value="1"/>
</dbReference>
<dbReference type="RefSeq" id="XP_001320924.1">
    <property type="nucleotide sequence ID" value="XM_001320889.1"/>
</dbReference>
<dbReference type="Gene3D" id="3.80.10.10">
    <property type="entry name" value="Ribonuclease Inhibitor"/>
    <property type="match status" value="1"/>
</dbReference>
<keyword evidence="4" id="KW-0539">Nucleus</keyword>
<dbReference type="VEuPathDB" id="TrichDB:TVAGG3_1030490"/>
<protein>
    <recommendedName>
        <fullName evidence="9">Leucine Rich Repeat family protein</fullName>
    </recommendedName>
</protein>
<evidence type="ECO:0008006" key="9">
    <source>
        <dbReference type="Google" id="ProtNLM"/>
    </source>
</evidence>
<dbReference type="VEuPathDB" id="TrichDB:TVAG_079610"/>
<dbReference type="GO" id="GO:0000398">
    <property type="term" value="P:mRNA splicing, via spliceosome"/>
    <property type="evidence" value="ECO:0007669"/>
    <property type="project" value="InterPro"/>
</dbReference>
<evidence type="ECO:0000256" key="2">
    <source>
        <dbReference type="ARBA" id="ARBA00022614"/>
    </source>
</evidence>
<dbReference type="InParanoid" id="A2EF91"/>
<feature type="compositionally biased region" description="Acidic residues" evidence="6">
    <location>
        <begin position="302"/>
        <end position="312"/>
    </location>
</feature>
<reference evidence="7" key="2">
    <citation type="journal article" date="2007" name="Science">
        <title>Draft genome sequence of the sexually transmitted pathogen Trichomonas vaginalis.</title>
        <authorList>
            <person name="Carlton J.M."/>
            <person name="Hirt R.P."/>
            <person name="Silva J.C."/>
            <person name="Delcher A.L."/>
            <person name="Schatz M."/>
            <person name="Zhao Q."/>
            <person name="Wortman J.R."/>
            <person name="Bidwell S.L."/>
            <person name="Alsmark U.C.M."/>
            <person name="Besteiro S."/>
            <person name="Sicheritz-Ponten T."/>
            <person name="Noel C.J."/>
            <person name="Dacks J.B."/>
            <person name="Foster P.G."/>
            <person name="Simillion C."/>
            <person name="Van de Peer Y."/>
            <person name="Miranda-Saavedra D."/>
            <person name="Barton G.J."/>
            <person name="Westrop G.D."/>
            <person name="Mueller S."/>
            <person name="Dessi D."/>
            <person name="Fiori P.L."/>
            <person name="Ren Q."/>
            <person name="Paulsen I."/>
            <person name="Zhang H."/>
            <person name="Bastida-Corcuera F.D."/>
            <person name="Simoes-Barbosa A."/>
            <person name="Brown M.T."/>
            <person name="Hayes R.D."/>
            <person name="Mukherjee M."/>
            <person name="Okumura C.Y."/>
            <person name="Schneider R."/>
            <person name="Smith A.J."/>
            <person name="Vanacova S."/>
            <person name="Villalvazo M."/>
            <person name="Haas B.J."/>
            <person name="Pertea M."/>
            <person name="Feldblyum T.V."/>
            <person name="Utterback T.R."/>
            <person name="Shu C.L."/>
            <person name="Osoegawa K."/>
            <person name="de Jong P.J."/>
            <person name="Hrdy I."/>
            <person name="Horvathova L."/>
            <person name="Zubacova Z."/>
            <person name="Dolezal P."/>
            <person name="Malik S.B."/>
            <person name="Logsdon J.M. Jr."/>
            <person name="Henze K."/>
            <person name="Gupta A."/>
            <person name="Wang C.C."/>
            <person name="Dunne R.L."/>
            <person name="Upcroft J.A."/>
            <person name="Upcroft P."/>
            <person name="White O."/>
            <person name="Salzberg S.L."/>
            <person name="Tang P."/>
            <person name="Chiu C.-H."/>
            <person name="Lee Y.-S."/>
            <person name="Embley T.M."/>
            <person name="Coombs G.H."/>
            <person name="Mottram J.C."/>
            <person name="Tachezy J."/>
            <person name="Fraser-Liggett C.M."/>
            <person name="Johnson P.J."/>
        </authorList>
    </citation>
    <scope>NUCLEOTIDE SEQUENCE [LARGE SCALE GENOMIC DNA]</scope>
    <source>
        <strain evidence="7">G3</strain>
    </source>
</reference>
<evidence type="ECO:0000256" key="1">
    <source>
        <dbReference type="ARBA" id="ARBA00004123"/>
    </source>
</evidence>
<dbReference type="InterPro" id="IPR032675">
    <property type="entry name" value="LRR_dom_sf"/>
</dbReference>
<keyword evidence="2" id="KW-0433">Leucine-rich repeat</keyword>
<dbReference type="InterPro" id="IPR001611">
    <property type="entry name" value="Leu-rich_rpt"/>
</dbReference>
<keyword evidence="8" id="KW-1185">Reference proteome</keyword>
<dbReference type="GO" id="GO:0030620">
    <property type="term" value="F:U2 snRNA binding"/>
    <property type="evidence" value="ECO:0007669"/>
    <property type="project" value="InterPro"/>
</dbReference>
<dbReference type="EMBL" id="DS113373">
    <property type="protein sequence ID" value="EAY08701.1"/>
    <property type="molecule type" value="Genomic_DNA"/>
</dbReference>
<evidence type="ECO:0000256" key="3">
    <source>
        <dbReference type="ARBA" id="ARBA00022737"/>
    </source>
</evidence>
<dbReference type="OrthoDB" id="6334211at2759"/>
<dbReference type="SMR" id="A2EF91"/>
<accession>A2EF91</accession>
<evidence type="ECO:0000256" key="5">
    <source>
        <dbReference type="ARBA" id="ARBA00024196"/>
    </source>
</evidence>
<evidence type="ECO:0000313" key="7">
    <source>
        <dbReference type="EMBL" id="EAY08701.1"/>
    </source>
</evidence>
<comment type="similarity">
    <text evidence="5">Belongs to the U2 small nuclear ribonucleoprotein A family.</text>
</comment>
<feature type="compositionally biased region" description="Acidic residues" evidence="6">
    <location>
        <begin position="329"/>
        <end position="343"/>
    </location>
</feature>
<dbReference type="AlphaFoldDB" id="A2EF91"/>
<evidence type="ECO:0000256" key="4">
    <source>
        <dbReference type="ARBA" id="ARBA00023242"/>
    </source>
</evidence>
<keyword evidence="3" id="KW-0677">Repeat</keyword>
<dbReference type="GO" id="GO:0005634">
    <property type="term" value="C:nucleus"/>
    <property type="evidence" value="ECO:0007669"/>
    <property type="project" value="UniProtKB-SubCell"/>
</dbReference>
<evidence type="ECO:0000256" key="6">
    <source>
        <dbReference type="SAM" id="MobiDB-lite"/>
    </source>
</evidence>
<feature type="region of interest" description="Disordered" evidence="6">
    <location>
        <begin position="295"/>
        <end position="382"/>
    </location>
</feature>
<name>A2EF91_TRIV3</name>
<organism evidence="7 8">
    <name type="scientific">Trichomonas vaginalis (strain ATCC PRA-98 / G3)</name>
    <dbReference type="NCBI Taxonomy" id="412133"/>
    <lineage>
        <taxon>Eukaryota</taxon>
        <taxon>Metamonada</taxon>
        <taxon>Parabasalia</taxon>
        <taxon>Trichomonadida</taxon>
        <taxon>Trichomonadidae</taxon>
        <taxon>Trichomonas</taxon>
    </lineage>
</organism>
<dbReference type="KEGG" id="tva:4766608"/>
<feature type="compositionally biased region" description="Acidic residues" evidence="6">
    <location>
        <begin position="428"/>
        <end position="441"/>
    </location>
</feature>
<dbReference type="PROSITE" id="PS51450">
    <property type="entry name" value="LRR"/>
    <property type="match status" value="1"/>
</dbReference>
<dbReference type="PANTHER" id="PTHR10552">
    <property type="entry name" value="U2 SMALL NUCLEAR RIBONUCLEOPROTEIN A"/>
    <property type="match status" value="1"/>
</dbReference>
<sequence>MKPQWLLFKEKEAAKTGILDLSKEFITDLKLIRPSKTIKVLNLSYSTIESLEGLRKLPNIEKFIANNAAISSLKGFEAISNIRSIELRDTPLSKEKYYKLSIVFAFMNIRTIDNKKIPDSLYKKAETYPEECIDLLNLGWKLEYPCPTHEQLESLRDQTEIINSPVKTTKPKQNDENDSDDFTALVKNVLNRHDKVVEKIDTKLQKLFDSSPDLNEETESVVSVQESEQLQESQVKDQEIISSFAESSISNYQAKPLKEQIVELLQEFGYNPLSLKSKDLLEQIRQILALSTENQSNHDTELEINEEEEEIKEIEVSSPKQQNIPVPVAEEDLLQPEEEEETTQLERETTSPKFEDSIEEETPENAEFKEDQNEEFENENVTYVFGDEEEDGYLEHPNFEEEDFDIDANLEQLNSKISEVNSIIAALTEEEINEDESENESDGQNKDR</sequence>
<feature type="compositionally biased region" description="Basic and acidic residues" evidence="6">
    <location>
        <begin position="344"/>
        <end position="356"/>
    </location>
</feature>
<evidence type="ECO:0000313" key="8">
    <source>
        <dbReference type="Proteomes" id="UP000001542"/>
    </source>
</evidence>
<comment type="subcellular location">
    <subcellularLocation>
        <location evidence="1">Nucleus</location>
    </subcellularLocation>
</comment>
<feature type="region of interest" description="Disordered" evidence="6">
    <location>
        <begin position="428"/>
        <end position="448"/>
    </location>
</feature>
<dbReference type="InterPro" id="IPR044640">
    <property type="entry name" value="RU2A"/>
</dbReference>
<dbReference type="Proteomes" id="UP000001542">
    <property type="component" value="Unassembled WGS sequence"/>
</dbReference>
<proteinExistence type="inferred from homology"/>
<gene>
    <name evidence="7" type="ORF">TVAG_079610</name>
</gene>